<dbReference type="Proteomes" id="UP001181693">
    <property type="component" value="Unassembled WGS sequence"/>
</dbReference>
<keyword evidence="6" id="KW-1185">Reference proteome</keyword>
<dbReference type="Gene3D" id="1.25.40.10">
    <property type="entry name" value="Tetratricopeptide repeat domain"/>
    <property type="match status" value="1"/>
</dbReference>
<dbReference type="Pfam" id="PF13432">
    <property type="entry name" value="TPR_16"/>
    <property type="match status" value="1"/>
</dbReference>
<dbReference type="Pfam" id="PF00076">
    <property type="entry name" value="RRM_1"/>
    <property type="match status" value="1"/>
</dbReference>
<feature type="region of interest" description="Disordered" evidence="3">
    <location>
        <begin position="124"/>
        <end position="167"/>
    </location>
</feature>
<evidence type="ECO:0000256" key="2">
    <source>
        <dbReference type="PROSITE-ProRule" id="PRU00339"/>
    </source>
</evidence>
<dbReference type="Pfam" id="PF13181">
    <property type="entry name" value="TPR_8"/>
    <property type="match status" value="1"/>
</dbReference>
<feature type="compositionally biased region" description="Basic and acidic residues" evidence="3">
    <location>
        <begin position="127"/>
        <end position="166"/>
    </location>
</feature>
<proteinExistence type="predicted"/>
<keyword evidence="1" id="KW-0694">RNA-binding</keyword>
<sequence length="461" mass="52044">MYVSSVIGGIHPCDVFAAQEADRNAKELLEEEQREKEKADKKRLKKKRQKDRKRQQKLQEAQNDKTSLEPNVAIDRSEVTITGALADNNTTRKAEANNEDVAQQDSCASCSDEDLDLGSTFVRQAQKKMENKPKPERKERMKEPSRERVTERSKERAAERSQERVQEGGCTQLPALPQNNVNILDRFKIQESMDLANIGNNMASGERFSEALQYYTEAIKLNPSEYRFLGNRSYVFDRLGRYTEALTDAETALKIQPHFLKGHYRKGKALKGLQLYSEAIAAFQQVLLFDMNHVEAAAEIIQCRQKMQEVMTSTRVKVLHSAPLSPPAIPPTSAPGQNNKVFVTRNIYSTKNDPNKSPGITPTLEAMANIVTHSKLYPIWVGNITNKITENNLRAAFEPFGLIQSIRILYTRKCAFINFVHKDSAEAAFNSLQGLRIEGTKLILQLRNPEHSAGRAPEIGK</sequence>
<comment type="caution">
    <text evidence="5">The sequence shown here is derived from an EMBL/GenBank/DDBJ whole genome shotgun (WGS) entry which is preliminary data.</text>
</comment>
<evidence type="ECO:0000313" key="6">
    <source>
        <dbReference type="Proteomes" id="UP001181693"/>
    </source>
</evidence>
<dbReference type="InterPro" id="IPR019734">
    <property type="entry name" value="TPR_rpt"/>
</dbReference>
<dbReference type="EMBL" id="DYDO01000003">
    <property type="protein sequence ID" value="DBA29569.1"/>
    <property type="molecule type" value="Genomic_DNA"/>
</dbReference>
<reference evidence="5" key="1">
    <citation type="thesis" date="2020" institute="ProQuest LLC" country="789 East Eisenhower Parkway, Ann Arbor, MI, USA">
        <title>Comparative Genomics and Chromosome Evolution.</title>
        <authorList>
            <person name="Mudd A.B."/>
        </authorList>
    </citation>
    <scope>NUCLEOTIDE SEQUENCE</scope>
    <source>
        <strain evidence="5">1538</strain>
        <tissue evidence="5">Blood</tissue>
    </source>
</reference>
<evidence type="ECO:0000313" key="5">
    <source>
        <dbReference type="EMBL" id="DBA29569.1"/>
    </source>
</evidence>
<dbReference type="InterPro" id="IPR035979">
    <property type="entry name" value="RBD_domain_sf"/>
</dbReference>
<protein>
    <recommendedName>
        <fullName evidence="4">RRM domain-containing protein</fullName>
    </recommendedName>
</protein>
<feature type="compositionally biased region" description="Basic and acidic residues" evidence="3">
    <location>
        <begin position="30"/>
        <end position="40"/>
    </location>
</feature>
<dbReference type="Gene3D" id="3.30.70.330">
    <property type="match status" value="1"/>
</dbReference>
<dbReference type="PROSITE" id="PS50102">
    <property type="entry name" value="RRM"/>
    <property type="match status" value="1"/>
</dbReference>
<feature type="domain" description="RRM" evidence="4">
    <location>
        <begin position="377"/>
        <end position="449"/>
    </location>
</feature>
<dbReference type="SUPFAM" id="SSF54928">
    <property type="entry name" value="RNA-binding domain, RBD"/>
    <property type="match status" value="1"/>
</dbReference>
<name>A0AAV3APZ0_PYXAD</name>
<evidence type="ECO:0000256" key="1">
    <source>
        <dbReference type="PROSITE-ProRule" id="PRU00176"/>
    </source>
</evidence>
<accession>A0AAV3APZ0</accession>
<dbReference type="PANTHER" id="PTHR47678:SF1">
    <property type="entry name" value="TETRATRICOPEPTIDE REPEAT PROTEIN 31"/>
    <property type="match status" value="1"/>
</dbReference>
<feature type="region of interest" description="Disordered" evidence="3">
    <location>
        <begin position="30"/>
        <end position="73"/>
    </location>
</feature>
<feature type="compositionally biased region" description="Basic residues" evidence="3">
    <location>
        <begin position="41"/>
        <end position="56"/>
    </location>
</feature>
<dbReference type="CDD" id="cd00590">
    <property type="entry name" value="RRM_SF"/>
    <property type="match status" value="1"/>
</dbReference>
<dbReference type="InterPro" id="IPR011990">
    <property type="entry name" value="TPR-like_helical_dom_sf"/>
</dbReference>
<dbReference type="PANTHER" id="PTHR47678">
    <property type="entry name" value="TETRATRICOPEPTIDE REPEAT PROTEIN 31"/>
    <property type="match status" value="1"/>
</dbReference>
<dbReference type="SMART" id="SM00028">
    <property type="entry name" value="TPR"/>
    <property type="match status" value="3"/>
</dbReference>
<dbReference type="SMART" id="SM00360">
    <property type="entry name" value="RRM"/>
    <property type="match status" value="1"/>
</dbReference>
<dbReference type="GO" id="GO:0003723">
    <property type="term" value="F:RNA binding"/>
    <property type="evidence" value="ECO:0007669"/>
    <property type="project" value="UniProtKB-UniRule"/>
</dbReference>
<dbReference type="InterPro" id="IPR012677">
    <property type="entry name" value="Nucleotide-bd_a/b_plait_sf"/>
</dbReference>
<dbReference type="InterPro" id="IPR000504">
    <property type="entry name" value="RRM_dom"/>
</dbReference>
<keyword evidence="2" id="KW-0802">TPR repeat</keyword>
<feature type="repeat" description="TPR" evidence="2">
    <location>
        <begin position="192"/>
        <end position="225"/>
    </location>
</feature>
<evidence type="ECO:0000256" key="3">
    <source>
        <dbReference type="SAM" id="MobiDB-lite"/>
    </source>
</evidence>
<gene>
    <name evidence="5" type="ORF">GDO54_009784</name>
</gene>
<organism evidence="5 6">
    <name type="scientific">Pyxicephalus adspersus</name>
    <name type="common">African bullfrog</name>
    <dbReference type="NCBI Taxonomy" id="30357"/>
    <lineage>
        <taxon>Eukaryota</taxon>
        <taxon>Metazoa</taxon>
        <taxon>Chordata</taxon>
        <taxon>Craniata</taxon>
        <taxon>Vertebrata</taxon>
        <taxon>Euteleostomi</taxon>
        <taxon>Amphibia</taxon>
        <taxon>Batrachia</taxon>
        <taxon>Anura</taxon>
        <taxon>Neobatrachia</taxon>
        <taxon>Ranoidea</taxon>
        <taxon>Pyxicephalidae</taxon>
        <taxon>Pyxicephalinae</taxon>
        <taxon>Pyxicephalus</taxon>
    </lineage>
</organism>
<dbReference type="AlphaFoldDB" id="A0AAV3APZ0"/>
<dbReference type="SUPFAM" id="SSF48452">
    <property type="entry name" value="TPR-like"/>
    <property type="match status" value="1"/>
</dbReference>
<evidence type="ECO:0000259" key="4">
    <source>
        <dbReference type="PROSITE" id="PS50102"/>
    </source>
</evidence>
<dbReference type="PROSITE" id="PS50005">
    <property type="entry name" value="TPR"/>
    <property type="match status" value="1"/>
</dbReference>